<dbReference type="SUPFAM" id="SSF48371">
    <property type="entry name" value="ARM repeat"/>
    <property type="match status" value="1"/>
</dbReference>
<dbReference type="AlphaFoldDB" id="A0A916VZC3"/>
<dbReference type="PANTHER" id="PTHR34070">
    <property type="entry name" value="ARMADILLO-TYPE FOLD"/>
    <property type="match status" value="1"/>
</dbReference>
<comment type="caution">
    <text evidence="1">The sequence shown here is derived from an EMBL/GenBank/DDBJ whole genome shotgun (WGS) entry which is preliminary data.</text>
</comment>
<dbReference type="PANTHER" id="PTHR34070:SF1">
    <property type="entry name" value="DNA ALKYLATION REPAIR PROTEIN"/>
    <property type="match status" value="1"/>
</dbReference>
<protein>
    <recommendedName>
        <fullName evidence="3">DNA alkylation repair protein</fullName>
    </recommendedName>
</protein>
<reference evidence="1 2" key="1">
    <citation type="journal article" date="2014" name="Int. J. Syst. Evol. Microbiol.">
        <title>Complete genome sequence of Corynebacterium casei LMG S-19264T (=DSM 44701T), isolated from a smear-ripened cheese.</title>
        <authorList>
            <consortium name="US DOE Joint Genome Institute (JGI-PGF)"/>
            <person name="Walter F."/>
            <person name="Albersmeier A."/>
            <person name="Kalinowski J."/>
            <person name="Ruckert C."/>
        </authorList>
    </citation>
    <scope>NUCLEOTIDE SEQUENCE [LARGE SCALE GENOMIC DNA]</scope>
    <source>
        <strain evidence="1 2">CGMCC 1.15896</strain>
    </source>
</reference>
<dbReference type="InterPro" id="IPR014825">
    <property type="entry name" value="DNA_alkylation"/>
</dbReference>
<keyword evidence="2" id="KW-1185">Reference proteome</keyword>
<dbReference type="CDD" id="cd06561">
    <property type="entry name" value="AlkD_like"/>
    <property type="match status" value="1"/>
</dbReference>
<dbReference type="InterPro" id="IPR016024">
    <property type="entry name" value="ARM-type_fold"/>
</dbReference>
<evidence type="ECO:0000313" key="1">
    <source>
        <dbReference type="EMBL" id="GGA54595.1"/>
    </source>
</evidence>
<proteinExistence type="predicted"/>
<gene>
    <name evidence="1" type="ORF">GCM10011499_25960</name>
</gene>
<dbReference type="Proteomes" id="UP000596977">
    <property type="component" value="Unassembled WGS sequence"/>
</dbReference>
<sequence length="242" mass="28138">MTEPADLSAAAFKLRMAALQSDAEKEKYNRYFKLGQGEYGEGDIFMGVRMGHVFDLAKQFLTMEPTEIELLLESEIHEHRAGAMSIMAKQYQHKKTTDERKQALYELYLRRHDRINSWDLVDLAAWRVIGPHLVERPREILYRLARSPSMWERRTAILATFSFIRRNQFDDTFAIATALLHDREELVQKAVGWTLREVGADNPRLLAFLADHAATMPRVMLRGALEKFDKDQRAHYMALAKR</sequence>
<dbReference type="OrthoDB" id="9775346at2"/>
<dbReference type="RefSeq" id="WP_127072072.1">
    <property type="nucleotide sequence ID" value="NZ_BMKB01000004.1"/>
</dbReference>
<name>A0A916VZC3_9HYPH</name>
<dbReference type="Gene3D" id="1.25.10.90">
    <property type="match status" value="1"/>
</dbReference>
<evidence type="ECO:0008006" key="3">
    <source>
        <dbReference type="Google" id="ProtNLM"/>
    </source>
</evidence>
<dbReference type="EMBL" id="BMKB01000004">
    <property type="protein sequence ID" value="GGA54595.1"/>
    <property type="molecule type" value="Genomic_DNA"/>
</dbReference>
<organism evidence="1 2">
    <name type="scientific">Pelagibacterium lentulum</name>
    <dbReference type="NCBI Taxonomy" id="2029865"/>
    <lineage>
        <taxon>Bacteria</taxon>
        <taxon>Pseudomonadati</taxon>
        <taxon>Pseudomonadota</taxon>
        <taxon>Alphaproteobacteria</taxon>
        <taxon>Hyphomicrobiales</taxon>
        <taxon>Devosiaceae</taxon>
        <taxon>Pelagibacterium</taxon>
    </lineage>
</organism>
<evidence type="ECO:0000313" key="2">
    <source>
        <dbReference type="Proteomes" id="UP000596977"/>
    </source>
</evidence>
<dbReference type="Pfam" id="PF08713">
    <property type="entry name" value="DNA_alkylation"/>
    <property type="match status" value="1"/>
</dbReference>
<accession>A0A916VZC3</accession>